<organism evidence="2 3">
    <name type="scientific">Mucilaginibacter robiniae</name>
    <dbReference type="NCBI Taxonomy" id="2728022"/>
    <lineage>
        <taxon>Bacteria</taxon>
        <taxon>Pseudomonadati</taxon>
        <taxon>Bacteroidota</taxon>
        <taxon>Sphingobacteriia</taxon>
        <taxon>Sphingobacteriales</taxon>
        <taxon>Sphingobacteriaceae</taxon>
        <taxon>Mucilaginibacter</taxon>
    </lineage>
</organism>
<reference evidence="2 3" key="1">
    <citation type="submission" date="2020-04" db="EMBL/GenBank/DDBJ databases">
        <title>Genome sequencing of novel species.</title>
        <authorList>
            <person name="Heo J."/>
            <person name="Kim S.-J."/>
            <person name="Kim J.-S."/>
            <person name="Hong S.-B."/>
            <person name="Kwon S.-W."/>
        </authorList>
    </citation>
    <scope>NUCLEOTIDE SEQUENCE [LARGE SCALE GENOMIC DNA]</scope>
    <source>
        <strain evidence="2 3">F39-2</strain>
    </source>
</reference>
<keyword evidence="3" id="KW-1185">Reference proteome</keyword>
<protein>
    <submittedName>
        <fullName evidence="2">Uncharacterized protein</fullName>
    </submittedName>
</protein>
<sequence length="118" mass="12850">MKKPISRQAHGAADYSYAAVVSVLPELLKFQDNKKATTLCRLLGGGALAYSLLTQAEWGLWRVLPFKKHLMIDLSVSLFALGAPWLLKFADDVKARNAVIATGLTGFTVGALTEQENM</sequence>
<dbReference type="Proteomes" id="UP000503278">
    <property type="component" value="Chromosome"/>
</dbReference>
<evidence type="ECO:0000313" key="3">
    <source>
        <dbReference type="Proteomes" id="UP000503278"/>
    </source>
</evidence>
<accession>A0A7L5EC98</accession>
<name>A0A7L5EC98_9SPHI</name>
<dbReference type="KEGG" id="mrob:HH214_20170"/>
<evidence type="ECO:0000313" key="2">
    <source>
        <dbReference type="EMBL" id="QJD98026.1"/>
    </source>
</evidence>
<keyword evidence="1" id="KW-0472">Membrane</keyword>
<dbReference type="AlphaFoldDB" id="A0A7L5EC98"/>
<gene>
    <name evidence="2" type="ORF">HH214_20170</name>
</gene>
<dbReference type="EMBL" id="CP051682">
    <property type="protein sequence ID" value="QJD98026.1"/>
    <property type="molecule type" value="Genomic_DNA"/>
</dbReference>
<dbReference type="RefSeq" id="WP_169610714.1">
    <property type="nucleotide sequence ID" value="NZ_CP051682.1"/>
</dbReference>
<evidence type="ECO:0000256" key="1">
    <source>
        <dbReference type="SAM" id="Phobius"/>
    </source>
</evidence>
<keyword evidence="1" id="KW-1133">Transmembrane helix</keyword>
<proteinExistence type="predicted"/>
<feature type="transmembrane region" description="Helical" evidence="1">
    <location>
        <begin position="39"/>
        <end position="58"/>
    </location>
</feature>
<keyword evidence="1" id="KW-0812">Transmembrane</keyword>